<evidence type="ECO:0000256" key="3">
    <source>
        <dbReference type="SAM" id="MobiDB-lite"/>
    </source>
</evidence>
<dbReference type="Pfam" id="PF00612">
    <property type="entry name" value="IQ"/>
    <property type="match status" value="2"/>
</dbReference>
<keyword evidence="2" id="KW-0472">Membrane</keyword>
<dbReference type="CDD" id="cd00136">
    <property type="entry name" value="PDZ_canonical"/>
    <property type="match status" value="2"/>
</dbReference>
<dbReference type="Gene3D" id="2.30.42.10">
    <property type="match status" value="2"/>
</dbReference>
<evidence type="ECO:0000256" key="1">
    <source>
        <dbReference type="ARBA" id="ARBA00004370"/>
    </source>
</evidence>
<dbReference type="GO" id="GO:0030054">
    <property type="term" value="C:cell junction"/>
    <property type="evidence" value="ECO:0007669"/>
    <property type="project" value="TreeGrafter"/>
</dbReference>
<feature type="compositionally biased region" description="Low complexity" evidence="3">
    <location>
        <begin position="186"/>
        <end position="196"/>
    </location>
</feature>
<dbReference type="PROSITE" id="PS50106">
    <property type="entry name" value="PDZ"/>
    <property type="match status" value="2"/>
</dbReference>
<dbReference type="SMART" id="SM00228">
    <property type="entry name" value="PDZ"/>
    <property type="match status" value="2"/>
</dbReference>
<dbReference type="InterPro" id="IPR050614">
    <property type="entry name" value="Synaptic_Scaffolding_LAP-MAGUK"/>
</dbReference>
<feature type="domain" description="PDZ" evidence="4">
    <location>
        <begin position="271"/>
        <end position="356"/>
    </location>
</feature>
<sequence>MSEKTVVLNKPTVNTKLGLRLEDRKPEGVVKIITIAANSPGATCKQLKKGDVLLAVNGHSVNSHKRAAEELANAQGDVTLLIRRDSSSRSFLGSFRSTSKLSTSSAKVPAAPSLTTSAAPATATMADHAAPIADQPPPASAPVSAPVDPPEKEKPAASQADEEAAAVRLQAASRGNLARKHTSQGAPRLEPAPAAERALDSTSADEVHAVFTEPTSAISGPEAECAALAPAMDTKREHLSSSGPTKKQSKGGFLGWGKLTREEVAWNGTYEVTLIRGPETFKVIEGQQIPVKASLGMKIVQFSVDAPPVIAEVYPGQPAARSGVVQHGDVILSVNGIDMMDPSEGITALAEASTVVIKARRGTEQVAAAATKLQAVYRGVKVRKKTQEPEPTGWFCCASSRKPKKWT</sequence>
<dbReference type="GO" id="GO:0043113">
    <property type="term" value="P:receptor clustering"/>
    <property type="evidence" value="ECO:0007669"/>
    <property type="project" value="TreeGrafter"/>
</dbReference>
<dbReference type="Pfam" id="PF17820">
    <property type="entry name" value="PDZ_6"/>
    <property type="match status" value="1"/>
</dbReference>
<dbReference type="CDD" id="cd23767">
    <property type="entry name" value="IQCD"/>
    <property type="match status" value="1"/>
</dbReference>
<dbReference type="GO" id="GO:0045197">
    <property type="term" value="P:establishment or maintenance of epithelial cell apical/basal polarity"/>
    <property type="evidence" value="ECO:0007669"/>
    <property type="project" value="TreeGrafter"/>
</dbReference>
<dbReference type="PANTHER" id="PTHR23119">
    <property type="entry name" value="DISCS LARGE"/>
    <property type="match status" value="1"/>
</dbReference>
<dbReference type="PANTHER" id="PTHR23119:SF51">
    <property type="entry name" value="DISKS LARGE 1 TUMOR SUPPRESSOR PROTEIN"/>
    <property type="match status" value="1"/>
</dbReference>
<name>A0AB34IJW3_PRYPA</name>
<dbReference type="Proteomes" id="UP001515480">
    <property type="component" value="Unassembled WGS sequence"/>
</dbReference>
<dbReference type="InterPro" id="IPR041489">
    <property type="entry name" value="PDZ_6"/>
</dbReference>
<keyword evidence="6" id="KW-1185">Reference proteome</keyword>
<gene>
    <name evidence="5" type="ORF">AB1Y20_013720</name>
</gene>
<dbReference type="GO" id="GO:0019901">
    <property type="term" value="F:protein kinase binding"/>
    <property type="evidence" value="ECO:0007669"/>
    <property type="project" value="TreeGrafter"/>
</dbReference>
<evidence type="ECO:0000313" key="6">
    <source>
        <dbReference type="Proteomes" id="UP001515480"/>
    </source>
</evidence>
<dbReference type="GO" id="GO:0098609">
    <property type="term" value="P:cell-cell adhesion"/>
    <property type="evidence" value="ECO:0007669"/>
    <property type="project" value="TreeGrafter"/>
</dbReference>
<feature type="region of interest" description="Disordered" evidence="3">
    <location>
        <begin position="92"/>
        <end position="114"/>
    </location>
</feature>
<dbReference type="GO" id="GO:0005886">
    <property type="term" value="C:plasma membrane"/>
    <property type="evidence" value="ECO:0007669"/>
    <property type="project" value="GOC"/>
</dbReference>
<dbReference type="InterPro" id="IPR001478">
    <property type="entry name" value="PDZ"/>
</dbReference>
<protein>
    <recommendedName>
        <fullName evidence="4">PDZ domain-containing protein</fullName>
    </recommendedName>
</protein>
<dbReference type="InterPro" id="IPR000048">
    <property type="entry name" value="IQ_motif_EF-hand-BS"/>
</dbReference>
<dbReference type="PROSITE" id="PS50096">
    <property type="entry name" value="IQ"/>
    <property type="match status" value="2"/>
</dbReference>
<comment type="subcellular location">
    <subcellularLocation>
        <location evidence="1">Membrane</location>
    </subcellularLocation>
</comment>
<dbReference type="EMBL" id="JBGBPQ010000026">
    <property type="protein sequence ID" value="KAL1499213.1"/>
    <property type="molecule type" value="Genomic_DNA"/>
</dbReference>
<dbReference type="AlphaFoldDB" id="A0AB34IJW3"/>
<evidence type="ECO:0000256" key="2">
    <source>
        <dbReference type="ARBA" id="ARBA00023136"/>
    </source>
</evidence>
<feature type="domain" description="PDZ" evidence="4">
    <location>
        <begin position="5"/>
        <end position="86"/>
    </location>
</feature>
<evidence type="ECO:0000313" key="5">
    <source>
        <dbReference type="EMBL" id="KAL1499213.1"/>
    </source>
</evidence>
<dbReference type="SMART" id="SM00015">
    <property type="entry name" value="IQ"/>
    <property type="match status" value="2"/>
</dbReference>
<feature type="region of interest" description="Disordered" evidence="3">
    <location>
        <begin position="130"/>
        <end position="204"/>
    </location>
</feature>
<dbReference type="Pfam" id="PF00595">
    <property type="entry name" value="PDZ"/>
    <property type="match status" value="1"/>
</dbReference>
<organism evidence="5 6">
    <name type="scientific">Prymnesium parvum</name>
    <name type="common">Toxic golden alga</name>
    <dbReference type="NCBI Taxonomy" id="97485"/>
    <lineage>
        <taxon>Eukaryota</taxon>
        <taxon>Haptista</taxon>
        <taxon>Haptophyta</taxon>
        <taxon>Prymnesiophyceae</taxon>
        <taxon>Prymnesiales</taxon>
        <taxon>Prymnesiaceae</taxon>
        <taxon>Prymnesium</taxon>
    </lineage>
</organism>
<dbReference type="InterPro" id="IPR036034">
    <property type="entry name" value="PDZ_sf"/>
</dbReference>
<dbReference type="SUPFAM" id="SSF50156">
    <property type="entry name" value="PDZ domain-like"/>
    <property type="match status" value="2"/>
</dbReference>
<proteinExistence type="predicted"/>
<comment type="caution">
    <text evidence="5">The sequence shown here is derived from an EMBL/GenBank/DDBJ whole genome shotgun (WGS) entry which is preliminary data.</text>
</comment>
<accession>A0AB34IJW3</accession>
<dbReference type="GO" id="GO:0097120">
    <property type="term" value="P:receptor localization to synapse"/>
    <property type="evidence" value="ECO:0007669"/>
    <property type="project" value="TreeGrafter"/>
</dbReference>
<reference evidence="5 6" key="1">
    <citation type="journal article" date="2024" name="Science">
        <title>Giant polyketide synthase enzymes in the biosynthesis of giant marine polyether toxins.</title>
        <authorList>
            <person name="Fallon T.R."/>
            <person name="Shende V.V."/>
            <person name="Wierzbicki I.H."/>
            <person name="Pendleton A.L."/>
            <person name="Watervoot N.F."/>
            <person name="Auber R.P."/>
            <person name="Gonzalez D.J."/>
            <person name="Wisecaver J.H."/>
            <person name="Moore B.S."/>
        </authorList>
    </citation>
    <scope>NUCLEOTIDE SEQUENCE [LARGE SCALE GENOMIC DNA]</scope>
    <source>
        <strain evidence="5 6">12B1</strain>
    </source>
</reference>
<evidence type="ECO:0000259" key="4">
    <source>
        <dbReference type="PROSITE" id="PS50106"/>
    </source>
</evidence>